<reference evidence="2 3" key="1">
    <citation type="submission" date="2024-02" db="EMBL/GenBank/DDBJ databases">
        <title>De novo assembly and annotation of 12 fungi associated with fruit tree decline syndrome in Ontario, Canada.</title>
        <authorList>
            <person name="Sulman M."/>
            <person name="Ellouze W."/>
            <person name="Ilyukhin E."/>
        </authorList>
    </citation>
    <scope>NUCLEOTIDE SEQUENCE [LARGE SCALE GENOMIC DNA]</scope>
    <source>
        <strain evidence="2 3">M169</strain>
    </source>
</reference>
<protein>
    <recommendedName>
        <fullName evidence="4">Zn(2)-C6 fungal-type domain-containing protein</fullName>
    </recommendedName>
</protein>
<dbReference type="PANTHER" id="PTHR38111">
    <property type="entry name" value="ZN(2)-C6 FUNGAL-TYPE DOMAIN-CONTAINING PROTEIN-RELATED"/>
    <property type="match status" value="1"/>
</dbReference>
<dbReference type="EMBL" id="JAKNSF020000063">
    <property type="protein sequence ID" value="KAK7723001.1"/>
    <property type="molecule type" value="Genomic_DNA"/>
</dbReference>
<accession>A0ABR1P0Q7</accession>
<evidence type="ECO:0008006" key="4">
    <source>
        <dbReference type="Google" id="ProtNLM"/>
    </source>
</evidence>
<name>A0ABR1P0Q7_DIAER</name>
<keyword evidence="3" id="KW-1185">Reference proteome</keyword>
<feature type="region of interest" description="Disordered" evidence="1">
    <location>
        <begin position="111"/>
        <end position="137"/>
    </location>
</feature>
<organism evidence="2 3">
    <name type="scientific">Diaporthe eres</name>
    <name type="common">Phomopsis oblonga</name>
    <dbReference type="NCBI Taxonomy" id="83184"/>
    <lineage>
        <taxon>Eukaryota</taxon>
        <taxon>Fungi</taxon>
        <taxon>Dikarya</taxon>
        <taxon>Ascomycota</taxon>
        <taxon>Pezizomycotina</taxon>
        <taxon>Sordariomycetes</taxon>
        <taxon>Sordariomycetidae</taxon>
        <taxon>Diaporthales</taxon>
        <taxon>Diaporthaceae</taxon>
        <taxon>Diaporthe</taxon>
        <taxon>Diaporthe eres species complex</taxon>
    </lineage>
</organism>
<dbReference type="PANTHER" id="PTHR38111:SF2">
    <property type="entry name" value="FINGER DOMAIN PROTEIN, PUTATIVE (AFU_ORTHOLOGUE AFUA_1G01560)-RELATED"/>
    <property type="match status" value="1"/>
</dbReference>
<evidence type="ECO:0000313" key="2">
    <source>
        <dbReference type="EMBL" id="KAK7723001.1"/>
    </source>
</evidence>
<gene>
    <name evidence="2" type="ORF">SLS63_009029</name>
</gene>
<evidence type="ECO:0000313" key="3">
    <source>
        <dbReference type="Proteomes" id="UP001430848"/>
    </source>
</evidence>
<feature type="region of interest" description="Disordered" evidence="1">
    <location>
        <begin position="566"/>
        <end position="586"/>
    </location>
</feature>
<comment type="caution">
    <text evidence="2">The sequence shown here is derived from an EMBL/GenBank/DDBJ whole genome shotgun (WGS) entry which is preliminary data.</text>
</comment>
<evidence type="ECO:0000256" key="1">
    <source>
        <dbReference type="SAM" id="MobiDB-lite"/>
    </source>
</evidence>
<dbReference type="Proteomes" id="UP001430848">
    <property type="component" value="Unassembled WGS sequence"/>
</dbReference>
<dbReference type="InterPro" id="IPR053178">
    <property type="entry name" value="Osmoadaptation_assoc"/>
</dbReference>
<sequence>MLQELAAHLVYRSNLSVCLYLLLTRHIVSLTTDRTRPSCLRCLKSGYACKGYDLGLRMQSLVVVTEPEGSQRLARIVAPPAAPASSLITTGPAPPPLHQLRRGLARALDRRGAGVEDDDDGGSGGGYRILGGTAHEQQQQARRRIDMPPEMNLTAFQEHMAFSYFFATYGWAYFWKPFLSLARETDLAPTASRMCSLALAYGHMGTGHSDKSLKSMGLELYGKSLREVQSLLTRGPGAKTELAQLCVPIVILGMYSFAIDRDLRLIHNIGVAQILKHCGPEAFQEDPLLTAFRSCRALLICQSFAIRRRTFLEDKKWKTVPWEKLPKTALDSLIDIMADMPGLVNDMAASEQPICPTTRASFHEKVGELREQLGTWRWKWDRKYPGVAREVPSNLKLDSIETPVFREQLATMIEFDTTQQALEMLTYNAALLYLLQLEDLLEMGEPHNPSRLSDDDMDYIRYVAARHPSTPLLLPDEARFICQPALEAFRLIPSLYKNLVTTRDRIMVILAPLGIVYTSTRNTPELNSCMQSILEDIPFFGGGPPRELEVYELALGEAWKSKVPEPIPAGTSPTVSESTVELAISP</sequence>
<proteinExistence type="predicted"/>